<accession>A0A6L8XYV4</accession>
<dbReference type="PROSITE" id="PS51898">
    <property type="entry name" value="TYR_RECOMBINASE"/>
    <property type="match status" value="1"/>
</dbReference>
<dbReference type="InterPro" id="IPR050090">
    <property type="entry name" value="Tyrosine_recombinase_XerCD"/>
</dbReference>
<organism evidence="9 10">
    <name type="scientific">Blautia wexlerae</name>
    <dbReference type="NCBI Taxonomy" id="418240"/>
    <lineage>
        <taxon>Bacteria</taxon>
        <taxon>Bacillati</taxon>
        <taxon>Bacillota</taxon>
        <taxon>Clostridia</taxon>
        <taxon>Lachnospirales</taxon>
        <taxon>Lachnospiraceae</taxon>
        <taxon>Blautia</taxon>
    </lineage>
</organism>
<keyword evidence="5" id="KW-0233">DNA recombination</keyword>
<evidence type="ECO:0000256" key="2">
    <source>
        <dbReference type="ARBA" id="ARBA00008857"/>
    </source>
</evidence>
<evidence type="ECO:0000256" key="3">
    <source>
        <dbReference type="ARBA" id="ARBA00022908"/>
    </source>
</evidence>
<dbReference type="GO" id="GO:0003677">
    <property type="term" value="F:DNA binding"/>
    <property type="evidence" value="ECO:0007669"/>
    <property type="project" value="UniProtKB-UniRule"/>
</dbReference>
<dbReference type="PANTHER" id="PTHR30349">
    <property type="entry name" value="PHAGE INTEGRASE-RELATED"/>
    <property type="match status" value="1"/>
</dbReference>
<reference evidence="9 10" key="1">
    <citation type="journal article" date="2019" name="Nat. Med.">
        <title>A library of human gut bacterial isolates paired with longitudinal multiomics data enables mechanistic microbiome research.</title>
        <authorList>
            <person name="Poyet M."/>
            <person name="Groussin M."/>
            <person name="Gibbons S.M."/>
            <person name="Avila-Pacheco J."/>
            <person name="Jiang X."/>
            <person name="Kearney S.M."/>
            <person name="Perrotta A.R."/>
            <person name="Berdy B."/>
            <person name="Zhao S."/>
            <person name="Lieberman T.D."/>
            <person name="Swanson P.K."/>
            <person name="Smith M."/>
            <person name="Roesemann S."/>
            <person name="Alexander J.E."/>
            <person name="Rich S.A."/>
            <person name="Livny J."/>
            <person name="Vlamakis H."/>
            <person name="Clish C."/>
            <person name="Bullock K."/>
            <person name="Deik A."/>
            <person name="Scott J."/>
            <person name="Pierce K.A."/>
            <person name="Xavier R.J."/>
            <person name="Alm E.J."/>
        </authorList>
    </citation>
    <scope>NUCLEOTIDE SEQUENCE [LARGE SCALE GENOMIC DNA]</scope>
    <source>
        <strain evidence="9 10">BIOML-A12</strain>
    </source>
</reference>
<dbReference type="InterPro" id="IPR013762">
    <property type="entry name" value="Integrase-like_cat_sf"/>
</dbReference>
<feature type="domain" description="Tyr recombinase" evidence="7">
    <location>
        <begin position="167"/>
        <end position="370"/>
    </location>
</feature>
<dbReference type="CDD" id="cd01189">
    <property type="entry name" value="INT_ICEBs1_C_like"/>
    <property type="match status" value="1"/>
</dbReference>
<dbReference type="InterPro" id="IPR002104">
    <property type="entry name" value="Integrase_catalytic"/>
</dbReference>
<dbReference type="AlphaFoldDB" id="A0A6L8XYV4"/>
<dbReference type="InterPro" id="IPR004107">
    <property type="entry name" value="Integrase_SAM-like_N"/>
</dbReference>
<dbReference type="GO" id="GO:0006310">
    <property type="term" value="P:DNA recombination"/>
    <property type="evidence" value="ECO:0007669"/>
    <property type="project" value="UniProtKB-KW"/>
</dbReference>
<comment type="caution">
    <text evidence="9">The sequence shown here is derived from an EMBL/GenBank/DDBJ whole genome shotgun (WGS) entry which is preliminary data.</text>
</comment>
<dbReference type="EMBL" id="WWVF01000062">
    <property type="protein sequence ID" value="MZS90992.1"/>
    <property type="molecule type" value="Genomic_DNA"/>
</dbReference>
<comment type="similarity">
    <text evidence="2">Belongs to the 'phage' integrase family.</text>
</comment>
<dbReference type="InterPro" id="IPR044068">
    <property type="entry name" value="CB"/>
</dbReference>
<keyword evidence="3" id="KW-0229">DNA integration</keyword>
<dbReference type="InterPro" id="IPR010998">
    <property type="entry name" value="Integrase_recombinase_N"/>
</dbReference>
<evidence type="ECO:0000259" key="7">
    <source>
        <dbReference type="PROSITE" id="PS51898"/>
    </source>
</evidence>
<sequence length="382" mass="43523">MARIPSGMRKKANGLFEKRFTVDGKRYSAYGHNVKECTENETLMREEIKAGLYTSNRNITLDSYFDEWEKSRTGVIKDSSIKMNRSRYNNHIKSVLGETKLQKIEKREIVKLQQNLAQKLSASTTNSVIVLLKTVLNAAVDDEIIIKNPAASVKPLRMDDRPKASETIHRALTREEQQAFIQEAKQEWLYEFFCFSLCTGMRLNEIVALKWQDIDYINNVIHVTKTVSWKQGGGITETSPKSETSKRDIPMNDTIKKVLQMQRKKMAMIYGEIVARKMDSNIFIGSNGSRAVASSTVAFSINNVLKRLRQQGIEIERFTHHAFRDTFATRYIEEGGNMQTLQKILGHSSLAMTADLYAHVLPSTKQQEMKQVENGFIGVAVL</sequence>
<dbReference type="RefSeq" id="WP_161276690.1">
    <property type="nucleotide sequence ID" value="NZ_JBCOSO010000067.1"/>
</dbReference>
<dbReference type="PANTHER" id="PTHR30349:SF64">
    <property type="entry name" value="PROPHAGE INTEGRASE INTD-RELATED"/>
    <property type="match status" value="1"/>
</dbReference>
<evidence type="ECO:0000313" key="10">
    <source>
        <dbReference type="Proteomes" id="UP000477156"/>
    </source>
</evidence>
<feature type="domain" description="Core-binding (CB)" evidence="8">
    <location>
        <begin position="59"/>
        <end position="140"/>
    </location>
</feature>
<dbReference type="Gene3D" id="1.10.443.10">
    <property type="entry name" value="Intergrase catalytic core"/>
    <property type="match status" value="1"/>
</dbReference>
<evidence type="ECO:0000313" key="9">
    <source>
        <dbReference type="EMBL" id="MZS90992.1"/>
    </source>
</evidence>
<dbReference type="Gene3D" id="1.10.150.130">
    <property type="match status" value="1"/>
</dbReference>
<evidence type="ECO:0000256" key="5">
    <source>
        <dbReference type="ARBA" id="ARBA00023172"/>
    </source>
</evidence>
<dbReference type="GO" id="GO:0015074">
    <property type="term" value="P:DNA integration"/>
    <property type="evidence" value="ECO:0007669"/>
    <property type="project" value="UniProtKB-KW"/>
</dbReference>
<protein>
    <submittedName>
        <fullName evidence="9">Tyrosine-type recombinase/integrase</fullName>
    </submittedName>
</protein>
<gene>
    <name evidence="9" type="ORF">GT712_18595</name>
</gene>
<proteinExistence type="inferred from homology"/>
<evidence type="ECO:0000259" key="8">
    <source>
        <dbReference type="PROSITE" id="PS51900"/>
    </source>
</evidence>
<dbReference type="SUPFAM" id="SSF56349">
    <property type="entry name" value="DNA breaking-rejoining enzymes"/>
    <property type="match status" value="1"/>
</dbReference>
<name>A0A6L8XYV4_9FIRM</name>
<dbReference type="PROSITE" id="PS51900">
    <property type="entry name" value="CB"/>
    <property type="match status" value="1"/>
</dbReference>
<comment type="function">
    <text evidence="1">Site-specific tyrosine recombinase, which acts by catalyzing the cutting and rejoining of the recombining DNA molecules.</text>
</comment>
<evidence type="ECO:0000256" key="6">
    <source>
        <dbReference type="PROSITE-ProRule" id="PRU01248"/>
    </source>
</evidence>
<keyword evidence="4 6" id="KW-0238">DNA-binding</keyword>
<dbReference type="Proteomes" id="UP000477156">
    <property type="component" value="Unassembled WGS sequence"/>
</dbReference>
<dbReference type="Pfam" id="PF00589">
    <property type="entry name" value="Phage_integrase"/>
    <property type="match status" value="1"/>
</dbReference>
<evidence type="ECO:0000256" key="1">
    <source>
        <dbReference type="ARBA" id="ARBA00003283"/>
    </source>
</evidence>
<evidence type="ECO:0000256" key="4">
    <source>
        <dbReference type="ARBA" id="ARBA00023125"/>
    </source>
</evidence>
<dbReference type="InterPro" id="IPR011010">
    <property type="entry name" value="DNA_brk_join_enz"/>
</dbReference>
<dbReference type="Pfam" id="PF14659">
    <property type="entry name" value="Phage_int_SAM_3"/>
    <property type="match status" value="1"/>
</dbReference>